<evidence type="ECO:0000256" key="3">
    <source>
        <dbReference type="ARBA" id="ARBA00023002"/>
    </source>
</evidence>
<sequence>MDTDHVQGPADAPLTLLEYGDYQCPYSGRAFGVVERLQLHFAGRLRFAFRHFPLVDKHPRAMPAALLAEAAADAGSFWGMHALLLSHQDSLEDTDLSRYAEQFGLPGTGGTRAHYQRVDNDLAAGRSAGVRGTPAFFVNGVPHEGGFDFESLREALDKVAIG</sequence>
<evidence type="ECO:0000313" key="7">
    <source>
        <dbReference type="EMBL" id="GIG50929.1"/>
    </source>
</evidence>
<reference evidence="7" key="1">
    <citation type="submission" date="2021-01" db="EMBL/GenBank/DDBJ databases">
        <title>Whole genome shotgun sequence of Dactylosporangium siamense NBRC 106093.</title>
        <authorList>
            <person name="Komaki H."/>
            <person name="Tamura T."/>
        </authorList>
    </citation>
    <scope>NUCLEOTIDE SEQUENCE</scope>
    <source>
        <strain evidence="7">NBRC 106093</strain>
    </source>
</reference>
<comment type="similarity">
    <text evidence="1">Belongs to the thioredoxin family. DsbA subfamily.</text>
</comment>
<dbReference type="RefSeq" id="WP_203852559.1">
    <property type="nucleotide sequence ID" value="NZ_BAAAVW010000012.1"/>
</dbReference>
<dbReference type="EMBL" id="BONQ01000144">
    <property type="protein sequence ID" value="GIG50929.1"/>
    <property type="molecule type" value="Genomic_DNA"/>
</dbReference>
<evidence type="ECO:0000256" key="1">
    <source>
        <dbReference type="ARBA" id="ARBA00005791"/>
    </source>
</evidence>
<dbReference type="InterPro" id="IPR012336">
    <property type="entry name" value="Thioredoxin-like_fold"/>
</dbReference>
<dbReference type="Gene3D" id="3.40.30.10">
    <property type="entry name" value="Glutaredoxin"/>
    <property type="match status" value="1"/>
</dbReference>
<dbReference type="GO" id="GO:0016491">
    <property type="term" value="F:oxidoreductase activity"/>
    <property type="evidence" value="ECO:0007669"/>
    <property type="project" value="UniProtKB-KW"/>
</dbReference>
<organism evidence="7 8">
    <name type="scientific">Dactylosporangium siamense</name>
    <dbReference type="NCBI Taxonomy" id="685454"/>
    <lineage>
        <taxon>Bacteria</taxon>
        <taxon>Bacillati</taxon>
        <taxon>Actinomycetota</taxon>
        <taxon>Actinomycetes</taxon>
        <taxon>Micromonosporales</taxon>
        <taxon>Micromonosporaceae</taxon>
        <taxon>Dactylosporangium</taxon>
    </lineage>
</organism>
<gene>
    <name evidence="7" type="ORF">Dsi01nite_089700</name>
</gene>
<dbReference type="AlphaFoldDB" id="A0A919PVC6"/>
<keyword evidence="5" id="KW-0676">Redox-active center</keyword>
<comment type="caution">
    <text evidence="7">The sequence shown here is derived from an EMBL/GenBank/DDBJ whole genome shotgun (WGS) entry which is preliminary data.</text>
</comment>
<feature type="domain" description="Thioredoxin" evidence="6">
    <location>
        <begin position="1"/>
        <end position="161"/>
    </location>
</feature>
<dbReference type="PROSITE" id="PS51352">
    <property type="entry name" value="THIOREDOXIN_2"/>
    <property type="match status" value="1"/>
</dbReference>
<evidence type="ECO:0000256" key="2">
    <source>
        <dbReference type="ARBA" id="ARBA00022729"/>
    </source>
</evidence>
<keyword evidence="8" id="KW-1185">Reference proteome</keyword>
<evidence type="ECO:0000256" key="5">
    <source>
        <dbReference type="ARBA" id="ARBA00023284"/>
    </source>
</evidence>
<evidence type="ECO:0000256" key="4">
    <source>
        <dbReference type="ARBA" id="ARBA00023157"/>
    </source>
</evidence>
<evidence type="ECO:0000313" key="8">
    <source>
        <dbReference type="Proteomes" id="UP000660611"/>
    </source>
</evidence>
<evidence type="ECO:0000259" key="6">
    <source>
        <dbReference type="PROSITE" id="PS51352"/>
    </source>
</evidence>
<dbReference type="InterPro" id="IPR036249">
    <property type="entry name" value="Thioredoxin-like_sf"/>
</dbReference>
<name>A0A919PVC6_9ACTN</name>
<dbReference type="PANTHER" id="PTHR13887">
    <property type="entry name" value="GLUTATHIONE S-TRANSFERASE KAPPA"/>
    <property type="match status" value="1"/>
</dbReference>
<keyword evidence="3" id="KW-0560">Oxidoreductase</keyword>
<dbReference type="InterPro" id="IPR013766">
    <property type="entry name" value="Thioredoxin_domain"/>
</dbReference>
<dbReference type="PANTHER" id="PTHR13887:SF14">
    <property type="entry name" value="DISULFIDE BOND FORMATION PROTEIN D"/>
    <property type="match status" value="1"/>
</dbReference>
<dbReference type="Pfam" id="PF13462">
    <property type="entry name" value="Thioredoxin_4"/>
    <property type="match status" value="1"/>
</dbReference>
<protein>
    <recommendedName>
        <fullName evidence="6">Thioredoxin domain-containing protein</fullName>
    </recommendedName>
</protein>
<keyword evidence="2" id="KW-0732">Signal</keyword>
<keyword evidence="4" id="KW-1015">Disulfide bond</keyword>
<accession>A0A919PVC6</accession>
<proteinExistence type="inferred from homology"/>
<dbReference type="SUPFAM" id="SSF52833">
    <property type="entry name" value="Thioredoxin-like"/>
    <property type="match status" value="1"/>
</dbReference>
<dbReference type="Proteomes" id="UP000660611">
    <property type="component" value="Unassembled WGS sequence"/>
</dbReference>